<evidence type="ECO:0000256" key="2">
    <source>
        <dbReference type="SAM" id="Phobius"/>
    </source>
</evidence>
<sequence length="83" mass="9605">MCFVMWNTAINLIGVFKADNYIYLIPLIIMMTAFIILHEKITILAILGDTRYDCRHGNCQLSMHFARFAERKGFSRNSCECVP</sequence>
<dbReference type="AlphaFoldDB" id="Q24N36"/>
<dbReference type="RefSeq" id="WP_011462108.1">
    <property type="nucleotide sequence ID" value="NC_007907.1"/>
</dbReference>
<feature type="domain" description="EamA" evidence="3">
    <location>
        <begin position="2"/>
        <end position="48"/>
    </location>
</feature>
<comment type="similarity">
    <text evidence="1">Belongs to the EamA transporter family.</text>
</comment>
<dbReference type="eggNOG" id="COG0697">
    <property type="taxonomic scope" value="Bacteria"/>
</dbReference>
<dbReference type="KEGG" id="dsy:DSY4767"/>
<keyword evidence="2" id="KW-1133">Transmembrane helix</keyword>
<dbReference type="SUPFAM" id="SSF103481">
    <property type="entry name" value="Multidrug resistance efflux transporter EmrE"/>
    <property type="match status" value="1"/>
</dbReference>
<reference evidence="4 5" key="1">
    <citation type="journal article" date="2006" name="J. Bacteriol.">
        <title>Complete genome sequence of the dehalorespiring bacterium Desulfitobacterium hafniense Y51 and comparison with Dehalococcoides ethenogenes 195.</title>
        <authorList>
            <person name="Nonaka H."/>
            <person name="Keresztes G."/>
            <person name="Shinoda Y."/>
            <person name="Ikenaga Y."/>
            <person name="Abe M."/>
            <person name="Naito K."/>
            <person name="Inatomi K."/>
            <person name="Furukawa K."/>
            <person name="Inui M."/>
            <person name="Yukawa H."/>
        </authorList>
    </citation>
    <scope>NUCLEOTIDE SEQUENCE [LARGE SCALE GENOMIC DNA]</scope>
    <source>
        <strain evidence="4 5">Y51</strain>
    </source>
</reference>
<keyword evidence="2" id="KW-0472">Membrane</keyword>
<dbReference type="EMBL" id="AP008230">
    <property type="protein sequence ID" value="BAE86556.1"/>
    <property type="molecule type" value="Genomic_DNA"/>
</dbReference>
<keyword evidence="2" id="KW-0812">Transmembrane</keyword>
<evidence type="ECO:0000256" key="1">
    <source>
        <dbReference type="ARBA" id="ARBA00007362"/>
    </source>
</evidence>
<organism evidence="4 5">
    <name type="scientific">Desulfitobacterium hafniense (strain Y51)</name>
    <dbReference type="NCBI Taxonomy" id="138119"/>
    <lineage>
        <taxon>Bacteria</taxon>
        <taxon>Bacillati</taxon>
        <taxon>Bacillota</taxon>
        <taxon>Clostridia</taxon>
        <taxon>Eubacteriales</taxon>
        <taxon>Desulfitobacteriaceae</taxon>
        <taxon>Desulfitobacterium</taxon>
    </lineage>
</organism>
<protein>
    <recommendedName>
        <fullName evidence="3">EamA domain-containing protein</fullName>
    </recommendedName>
</protein>
<dbReference type="InterPro" id="IPR037185">
    <property type="entry name" value="EmrE-like"/>
</dbReference>
<keyword evidence="5" id="KW-1185">Reference proteome</keyword>
<feature type="transmembrane region" description="Helical" evidence="2">
    <location>
        <begin position="20"/>
        <end position="37"/>
    </location>
</feature>
<gene>
    <name evidence="4" type="ordered locus">DSY4767</name>
</gene>
<dbReference type="GO" id="GO:0016020">
    <property type="term" value="C:membrane"/>
    <property type="evidence" value="ECO:0007669"/>
    <property type="project" value="InterPro"/>
</dbReference>
<dbReference type="InterPro" id="IPR000620">
    <property type="entry name" value="EamA_dom"/>
</dbReference>
<name>Q24N36_DESHY</name>
<evidence type="ECO:0000313" key="5">
    <source>
        <dbReference type="Proteomes" id="UP000001946"/>
    </source>
</evidence>
<evidence type="ECO:0000313" key="4">
    <source>
        <dbReference type="EMBL" id="BAE86556.1"/>
    </source>
</evidence>
<dbReference type="Pfam" id="PF00892">
    <property type="entry name" value="EamA"/>
    <property type="match status" value="1"/>
</dbReference>
<dbReference type="Proteomes" id="UP000001946">
    <property type="component" value="Chromosome"/>
</dbReference>
<accession>Q24N36</accession>
<proteinExistence type="inferred from homology"/>
<dbReference type="HOGENOM" id="CLU_2537091_0_0_9"/>
<evidence type="ECO:0000259" key="3">
    <source>
        <dbReference type="Pfam" id="PF00892"/>
    </source>
</evidence>